<evidence type="ECO:0000256" key="1">
    <source>
        <dbReference type="SAM" id="MobiDB-lite"/>
    </source>
</evidence>
<protein>
    <submittedName>
        <fullName evidence="3">Uncharacterized protein</fullName>
    </submittedName>
</protein>
<organism evidence="3 4">
    <name type="scientific">Meganyctiphanes norvegica</name>
    <name type="common">Northern krill</name>
    <name type="synonym">Thysanopoda norvegica</name>
    <dbReference type="NCBI Taxonomy" id="48144"/>
    <lineage>
        <taxon>Eukaryota</taxon>
        <taxon>Metazoa</taxon>
        <taxon>Ecdysozoa</taxon>
        <taxon>Arthropoda</taxon>
        <taxon>Crustacea</taxon>
        <taxon>Multicrustacea</taxon>
        <taxon>Malacostraca</taxon>
        <taxon>Eumalacostraca</taxon>
        <taxon>Eucarida</taxon>
        <taxon>Euphausiacea</taxon>
        <taxon>Euphausiidae</taxon>
        <taxon>Meganyctiphanes</taxon>
    </lineage>
</organism>
<feature type="non-terminal residue" evidence="3">
    <location>
        <position position="148"/>
    </location>
</feature>
<sequence>MMRGCWLVLCLSVGLGWCLVVSEEDTPVLTAAAAAVVSTTTTTTAGTTLPTSPPTTPTRIAKAAPPTHDDVEQTTPMTGDDHGSTRPQDIFMSTTSPTTNIVQQITTKSKPLQKENFEVDPPSVKTVPVSPKPVRETTTTTHEQTDRK</sequence>
<feature type="chain" id="PRO_5043618130" evidence="2">
    <location>
        <begin position="19"/>
        <end position="148"/>
    </location>
</feature>
<evidence type="ECO:0000256" key="2">
    <source>
        <dbReference type="SAM" id="SignalP"/>
    </source>
</evidence>
<evidence type="ECO:0000313" key="4">
    <source>
        <dbReference type="Proteomes" id="UP001497623"/>
    </source>
</evidence>
<feature type="region of interest" description="Disordered" evidence="1">
    <location>
        <begin position="43"/>
        <end position="148"/>
    </location>
</feature>
<dbReference type="EMBL" id="CAXKWB010006120">
    <property type="protein sequence ID" value="CAL4081497.1"/>
    <property type="molecule type" value="Genomic_DNA"/>
</dbReference>
<comment type="caution">
    <text evidence="3">The sequence shown here is derived from an EMBL/GenBank/DDBJ whole genome shotgun (WGS) entry which is preliminary data.</text>
</comment>
<feature type="signal peptide" evidence="2">
    <location>
        <begin position="1"/>
        <end position="18"/>
    </location>
</feature>
<dbReference type="Proteomes" id="UP001497623">
    <property type="component" value="Unassembled WGS sequence"/>
</dbReference>
<gene>
    <name evidence="3" type="ORF">MNOR_LOCUS11568</name>
</gene>
<proteinExistence type="predicted"/>
<accession>A0AAV2QGJ1</accession>
<feature type="compositionally biased region" description="Polar residues" evidence="1">
    <location>
        <begin position="85"/>
        <end position="110"/>
    </location>
</feature>
<keyword evidence="4" id="KW-1185">Reference proteome</keyword>
<keyword evidence="2" id="KW-0732">Signal</keyword>
<dbReference type="AlphaFoldDB" id="A0AAV2QGJ1"/>
<name>A0AAV2QGJ1_MEGNR</name>
<reference evidence="3 4" key="1">
    <citation type="submission" date="2024-05" db="EMBL/GenBank/DDBJ databases">
        <authorList>
            <person name="Wallberg A."/>
        </authorList>
    </citation>
    <scope>NUCLEOTIDE SEQUENCE [LARGE SCALE GENOMIC DNA]</scope>
</reference>
<feature type="compositionally biased region" description="Low complexity" evidence="1">
    <location>
        <begin position="119"/>
        <end position="129"/>
    </location>
</feature>
<evidence type="ECO:0000313" key="3">
    <source>
        <dbReference type="EMBL" id="CAL4081497.1"/>
    </source>
</evidence>